<proteinExistence type="predicted"/>
<dbReference type="CDD" id="cd00093">
    <property type="entry name" value="HTH_XRE"/>
    <property type="match status" value="1"/>
</dbReference>
<dbReference type="SMART" id="SM00028">
    <property type="entry name" value="TPR"/>
    <property type="match status" value="3"/>
</dbReference>
<dbReference type="GO" id="GO:0003677">
    <property type="term" value="F:DNA binding"/>
    <property type="evidence" value="ECO:0007669"/>
    <property type="project" value="InterPro"/>
</dbReference>
<organism evidence="2 3">
    <name type="scientific">Ktedonosporobacter rubrisoli</name>
    <dbReference type="NCBI Taxonomy" id="2509675"/>
    <lineage>
        <taxon>Bacteria</taxon>
        <taxon>Bacillati</taxon>
        <taxon>Chloroflexota</taxon>
        <taxon>Ktedonobacteria</taxon>
        <taxon>Ktedonobacterales</taxon>
        <taxon>Ktedonosporobacteraceae</taxon>
        <taxon>Ktedonosporobacter</taxon>
    </lineage>
</organism>
<dbReference type="EMBL" id="CP035758">
    <property type="protein sequence ID" value="QBD76032.1"/>
    <property type="molecule type" value="Genomic_DNA"/>
</dbReference>
<evidence type="ECO:0000259" key="1">
    <source>
        <dbReference type="PROSITE" id="PS50943"/>
    </source>
</evidence>
<gene>
    <name evidence="2" type="ORF">EPA93_08440</name>
</gene>
<dbReference type="InterPro" id="IPR010982">
    <property type="entry name" value="Lambda_DNA-bd_dom_sf"/>
</dbReference>
<dbReference type="AlphaFoldDB" id="A0A4P6JM09"/>
<feature type="domain" description="HTH cro/C1-type" evidence="1">
    <location>
        <begin position="6"/>
        <end position="59"/>
    </location>
</feature>
<sequence>MKNILLRTIRRQRGWSQKQLADFACVSLSTIERAERGETIRVDNIERICVCLQKSPEELGLIKTENQEINRYKANKTVVNLVDGLTNASSVIDTSFEERLSKALAKPASIDSQVLQGLEYITNSYWQLRSGLGYSSLIKGFLGHLGTVEQLLKHAYSPSVHVHLCSIVSEIAQCIGAIYFDMSNYSLAKPYYKVSIEAAREANNHILWVISLGRMSSLPIYNNKSHEAIPFLQEAQRVAIFHSSPQVKAWLASLEAEAQANLHNRAYCMQLLGHAERALENVKQEESPFDVKFDYARLAGYKGICYLYLQKPKEALEALNESVKSIDSIAVRQRSIITADIAAAYTQMEEIPAACSSASQALELNRSTKSSLVLQRLRKVRTSMRPWEATQIVKDFDAQMLLHTTLL</sequence>
<name>A0A4P6JM09_KTERU</name>
<dbReference type="Gene3D" id="1.10.260.40">
    <property type="entry name" value="lambda repressor-like DNA-binding domains"/>
    <property type="match status" value="1"/>
</dbReference>
<dbReference type="KEGG" id="kbs:EPA93_08440"/>
<dbReference type="Gene3D" id="1.25.40.10">
    <property type="entry name" value="Tetratricopeptide repeat domain"/>
    <property type="match status" value="1"/>
</dbReference>
<protein>
    <submittedName>
        <fullName evidence="2">XRE family transcriptional regulator</fullName>
    </submittedName>
</protein>
<accession>A0A4P6JM09</accession>
<dbReference type="SMART" id="SM00530">
    <property type="entry name" value="HTH_XRE"/>
    <property type="match status" value="1"/>
</dbReference>
<dbReference type="InterPro" id="IPR011990">
    <property type="entry name" value="TPR-like_helical_dom_sf"/>
</dbReference>
<dbReference type="InterPro" id="IPR001387">
    <property type="entry name" value="Cro/C1-type_HTH"/>
</dbReference>
<dbReference type="SUPFAM" id="SSF47413">
    <property type="entry name" value="lambda repressor-like DNA-binding domains"/>
    <property type="match status" value="1"/>
</dbReference>
<evidence type="ECO:0000313" key="3">
    <source>
        <dbReference type="Proteomes" id="UP000290365"/>
    </source>
</evidence>
<dbReference type="Pfam" id="PF01381">
    <property type="entry name" value="HTH_3"/>
    <property type="match status" value="1"/>
</dbReference>
<dbReference type="SUPFAM" id="SSF48452">
    <property type="entry name" value="TPR-like"/>
    <property type="match status" value="1"/>
</dbReference>
<evidence type="ECO:0000313" key="2">
    <source>
        <dbReference type="EMBL" id="QBD76032.1"/>
    </source>
</evidence>
<reference evidence="2 3" key="1">
    <citation type="submission" date="2019-01" db="EMBL/GenBank/DDBJ databases">
        <title>Ktedonosporobacter rubrisoli SCAWS-G2.</title>
        <authorList>
            <person name="Huang Y."/>
            <person name="Yan B."/>
        </authorList>
    </citation>
    <scope>NUCLEOTIDE SEQUENCE [LARGE SCALE GENOMIC DNA]</scope>
    <source>
        <strain evidence="2 3">SCAWS-G2</strain>
    </source>
</reference>
<dbReference type="InterPro" id="IPR019734">
    <property type="entry name" value="TPR_rpt"/>
</dbReference>
<dbReference type="OrthoDB" id="140831at2"/>
<dbReference type="RefSeq" id="WP_129886628.1">
    <property type="nucleotide sequence ID" value="NZ_CP035758.1"/>
</dbReference>
<dbReference type="Proteomes" id="UP000290365">
    <property type="component" value="Chromosome"/>
</dbReference>
<dbReference type="PROSITE" id="PS50943">
    <property type="entry name" value="HTH_CROC1"/>
    <property type="match status" value="1"/>
</dbReference>
<keyword evidence="3" id="KW-1185">Reference proteome</keyword>